<dbReference type="SMART" id="SM00880">
    <property type="entry name" value="CHAD"/>
    <property type="match status" value="1"/>
</dbReference>
<organism evidence="2 3">
    <name type="scientific">Neptuniibacter caesariensis</name>
    <dbReference type="NCBI Taxonomy" id="207954"/>
    <lineage>
        <taxon>Bacteria</taxon>
        <taxon>Pseudomonadati</taxon>
        <taxon>Pseudomonadota</taxon>
        <taxon>Gammaproteobacteria</taxon>
        <taxon>Oceanospirillales</taxon>
        <taxon>Oceanospirillaceae</taxon>
        <taxon>Neptuniibacter</taxon>
    </lineage>
</organism>
<dbReference type="Gene3D" id="1.40.20.10">
    <property type="entry name" value="CHAD domain"/>
    <property type="match status" value="1"/>
</dbReference>
<name>A0A7U8C226_NEPCE</name>
<feature type="domain" description="CHAD" evidence="1">
    <location>
        <begin position="12"/>
        <end position="245"/>
    </location>
</feature>
<gene>
    <name evidence="2" type="ORF">MED92_00820</name>
</gene>
<proteinExistence type="predicted"/>
<reference evidence="2 3" key="1">
    <citation type="submission" date="2006-02" db="EMBL/GenBank/DDBJ databases">
        <authorList>
            <person name="Pinhassi J."/>
            <person name="Pedros-Alio C."/>
            <person name="Ferriera S."/>
            <person name="Johnson J."/>
            <person name="Kravitz S."/>
            <person name="Halpern A."/>
            <person name="Remington K."/>
            <person name="Beeson K."/>
            <person name="Tran B."/>
            <person name="Rogers Y.-H."/>
            <person name="Friedman R."/>
            <person name="Venter J.C."/>
        </authorList>
    </citation>
    <scope>NUCLEOTIDE SEQUENCE [LARGE SCALE GENOMIC DNA]</scope>
    <source>
        <strain evidence="2 3">MED92</strain>
    </source>
</reference>
<dbReference type="PANTHER" id="PTHR39339:SF1">
    <property type="entry name" value="CHAD DOMAIN-CONTAINING PROTEIN"/>
    <property type="match status" value="1"/>
</dbReference>
<dbReference type="RefSeq" id="WP_007023017.1">
    <property type="nucleotide sequence ID" value="NZ_CH724128.1"/>
</dbReference>
<dbReference type="PANTHER" id="PTHR39339">
    <property type="entry name" value="SLR1444 PROTEIN"/>
    <property type="match status" value="1"/>
</dbReference>
<accession>A0A7U8C226</accession>
<dbReference type="AlphaFoldDB" id="A0A7U8C226"/>
<dbReference type="Pfam" id="PF05235">
    <property type="entry name" value="CHAD"/>
    <property type="match status" value="1"/>
</dbReference>
<dbReference type="EMBL" id="AAOW01000025">
    <property type="protein sequence ID" value="EAR60060.1"/>
    <property type="molecule type" value="Genomic_DNA"/>
</dbReference>
<protein>
    <recommendedName>
        <fullName evidence="1">CHAD domain-containing protein</fullName>
    </recommendedName>
</protein>
<evidence type="ECO:0000313" key="3">
    <source>
        <dbReference type="Proteomes" id="UP000002171"/>
    </source>
</evidence>
<evidence type="ECO:0000313" key="2">
    <source>
        <dbReference type="EMBL" id="EAR60060.1"/>
    </source>
</evidence>
<dbReference type="InterPro" id="IPR007899">
    <property type="entry name" value="CHAD_dom"/>
</dbReference>
<dbReference type="Proteomes" id="UP000002171">
    <property type="component" value="Unassembled WGS sequence"/>
</dbReference>
<sequence>MKGKQVQKRDDSAQADLLKLEKQLHSSGGVPEEKLIHKLRVMTKRVRAESVFIEDEQLARRCRKKARKLAHYLASARENQVLINTIDVLFSDDMPLGIQLFRERLIVSGSEPSIKKAVTLKLFSDLKSQVEGSEQRHPSSIDKNVFLNQSWLDVEKGARSLSKQNIESYHHWRKLMKRHLFYLKYLSESDREKIAKVKALAELLGDLHDLHELLVVLPQNARKSKDVVKTVSSYEERLHNEIQQCWSGLNV</sequence>
<evidence type="ECO:0000259" key="1">
    <source>
        <dbReference type="SMART" id="SM00880"/>
    </source>
</evidence>
<dbReference type="InterPro" id="IPR038186">
    <property type="entry name" value="CHAD_dom_sf"/>
</dbReference>
<keyword evidence="3" id="KW-1185">Reference proteome</keyword>
<comment type="caution">
    <text evidence="2">The sequence shown here is derived from an EMBL/GenBank/DDBJ whole genome shotgun (WGS) entry which is preliminary data.</text>
</comment>